<dbReference type="Gene3D" id="1.20.1270.360">
    <property type="match status" value="1"/>
</dbReference>
<reference evidence="1 2" key="1">
    <citation type="submission" date="2020-08" db="EMBL/GenBank/DDBJ databases">
        <title>Novel species isolated from subtropical streams in China.</title>
        <authorList>
            <person name="Lu H."/>
        </authorList>
    </citation>
    <scope>NUCLEOTIDE SEQUENCE [LARGE SCALE GENOMIC DNA]</scope>
    <source>
        <strain evidence="1 2">KACC 16656</strain>
    </source>
</reference>
<dbReference type="PANTHER" id="PTHR37310:SF1">
    <property type="entry name" value="CYTOPLASMIC PROTEIN"/>
    <property type="match status" value="1"/>
</dbReference>
<organism evidence="1 2">
    <name type="scientific">Undibacterium seohonense</name>
    <dbReference type="NCBI Taxonomy" id="1344950"/>
    <lineage>
        <taxon>Bacteria</taxon>
        <taxon>Pseudomonadati</taxon>
        <taxon>Pseudomonadota</taxon>
        <taxon>Betaproteobacteria</taxon>
        <taxon>Burkholderiales</taxon>
        <taxon>Oxalobacteraceae</taxon>
        <taxon>Undibacterium</taxon>
    </lineage>
</organism>
<dbReference type="CDD" id="cd08026">
    <property type="entry name" value="DUF326"/>
    <property type="match status" value="1"/>
</dbReference>
<dbReference type="Proteomes" id="UP000648257">
    <property type="component" value="Unassembled WGS sequence"/>
</dbReference>
<proteinExistence type="predicted"/>
<dbReference type="InterPro" id="IPR044543">
    <property type="entry name" value="YHJQ-like"/>
</dbReference>
<dbReference type="RefSeq" id="WP_186921603.1">
    <property type="nucleotide sequence ID" value="NZ_JACOFW010000003.1"/>
</dbReference>
<name>A0ABR6X0P2_9BURK</name>
<dbReference type="Pfam" id="PF03860">
    <property type="entry name" value="Csp"/>
    <property type="match status" value="1"/>
</dbReference>
<keyword evidence="2" id="KW-1185">Reference proteome</keyword>
<dbReference type="PANTHER" id="PTHR37310">
    <property type="entry name" value="CYTOPLASMIC PROTEIN-RELATED"/>
    <property type="match status" value="1"/>
</dbReference>
<gene>
    <name evidence="1" type="ORF">H8K52_03985</name>
</gene>
<evidence type="ECO:0000313" key="1">
    <source>
        <dbReference type="EMBL" id="MBC3806509.1"/>
    </source>
</evidence>
<protein>
    <submittedName>
        <fullName evidence="1">Four-helix bundle copper-binding protein</fullName>
    </submittedName>
</protein>
<evidence type="ECO:0000313" key="2">
    <source>
        <dbReference type="Proteomes" id="UP000648257"/>
    </source>
</evidence>
<comment type="caution">
    <text evidence="1">The sequence shown here is derived from an EMBL/GenBank/DDBJ whole genome shotgun (WGS) entry which is preliminary data.</text>
</comment>
<dbReference type="EMBL" id="JACOFW010000003">
    <property type="protein sequence ID" value="MBC3806509.1"/>
    <property type="molecule type" value="Genomic_DNA"/>
</dbReference>
<dbReference type="InterPro" id="IPR005560">
    <property type="entry name" value="Csp_YhjQ"/>
</dbReference>
<sequence length="121" mass="12854">MNQIMASDHTAHNKEMQSCIEACTHCHATCLHTAMMHCLEMGGAHVEATHFRLMMDCAAICQTSANMHLSGSPFHQALCGICADICEACAKSCEAVGGMDACVKACHDCAASCRKMCDKAG</sequence>
<accession>A0ABR6X0P2</accession>